<dbReference type="PROSITE" id="PS50883">
    <property type="entry name" value="EAL"/>
    <property type="match status" value="1"/>
</dbReference>
<feature type="transmembrane region" description="Helical" evidence="1">
    <location>
        <begin position="20"/>
        <end position="37"/>
    </location>
</feature>
<dbReference type="FunFam" id="3.30.70.270:FF:000001">
    <property type="entry name" value="Diguanylate cyclase domain protein"/>
    <property type="match status" value="1"/>
</dbReference>
<dbReference type="SUPFAM" id="SSF141868">
    <property type="entry name" value="EAL domain-like"/>
    <property type="match status" value="1"/>
</dbReference>
<dbReference type="PROSITE" id="PS50887">
    <property type="entry name" value="GGDEF"/>
    <property type="match status" value="1"/>
</dbReference>
<dbReference type="GO" id="GO:0003824">
    <property type="term" value="F:catalytic activity"/>
    <property type="evidence" value="ECO:0007669"/>
    <property type="project" value="UniProtKB-ARBA"/>
</dbReference>
<dbReference type="PANTHER" id="PTHR44757:SF2">
    <property type="entry name" value="BIOFILM ARCHITECTURE MAINTENANCE PROTEIN MBAA"/>
    <property type="match status" value="1"/>
</dbReference>
<dbReference type="InterPro" id="IPR043128">
    <property type="entry name" value="Rev_trsase/Diguanyl_cyclase"/>
</dbReference>
<dbReference type="RefSeq" id="WP_107150695.1">
    <property type="nucleotide sequence ID" value="NZ_PYUC01000005.1"/>
</dbReference>
<dbReference type="Pfam" id="PF00990">
    <property type="entry name" value="GGDEF"/>
    <property type="match status" value="1"/>
</dbReference>
<dbReference type="SMART" id="SM00267">
    <property type="entry name" value="GGDEF"/>
    <property type="match status" value="1"/>
</dbReference>
<feature type="domain" description="GGDEF" evidence="3">
    <location>
        <begin position="231"/>
        <end position="364"/>
    </location>
</feature>
<evidence type="ECO:0000313" key="5">
    <source>
        <dbReference type="Proteomes" id="UP000240638"/>
    </source>
</evidence>
<name>A0A2T3XVA1_9BURK</name>
<keyword evidence="1" id="KW-0472">Membrane</keyword>
<feature type="domain" description="EAL" evidence="2">
    <location>
        <begin position="373"/>
        <end position="625"/>
    </location>
</feature>
<sequence>MKRTTEVTPSAVLPLPRIKLLPASIALVAASVVLLAYQAITLRATLTEDVDMQAEMVADNVSASMMFDDEHTASEILRTLCKVPYIESADIYTSGGKRFASCAKPGLKERELEEGTLANASAAQSRLSLHDVFVARPISQAGKSLGSVVLVARTDAMLVQLIRYAGFLAAASLGAIWIAFALTARLDARVAAAEKELEYLASTDPLTGLPNRRAFYEELDRRLRRSIGGPLRIALVLVDLDDFQSVNDTLGHGAGDELLKHVAAALRRIVRATDVVCRIGGDEFAVVVDIAAGKLEAHATAERIAQALARPFALSRTSFAATASVGMSVFPDDASDVASLVSSADIALHAAKSKGKNSAVEFHPAMTVETRKRVRLEMELRKAIETNAFELAYQPQFDCRGGVLVGAEALLRWVHPTDGPISPVDFIPIAEDSGLIVALGQWVLRRACQDAARWNAHSSASIPVAVNVSAHQLRHPRFTDDVRTVLEQSGLAAGLLEIELTESQLMANIEAGVEAMRRLRAAGVRLALDDFGTGYSSLSYLQSFPVNSLKIDRRFVRTLPDSGQPIATAIISMAHSFDIAVVAEGVEMPGQLQWLVEAGCDVVQGFLTGRPMPFEQFADLVRKEPLVERYARTSLDIVEQ</sequence>
<dbReference type="InterPro" id="IPR001633">
    <property type="entry name" value="EAL_dom"/>
</dbReference>
<evidence type="ECO:0000259" key="2">
    <source>
        <dbReference type="PROSITE" id="PS50883"/>
    </source>
</evidence>
<dbReference type="InterPro" id="IPR000160">
    <property type="entry name" value="GGDEF_dom"/>
</dbReference>
<organism evidence="4 5">
    <name type="scientific">Trinickia symbiotica</name>
    <dbReference type="NCBI Taxonomy" id="863227"/>
    <lineage>
        <taxon>Bacteria</taxon>
        <taxon>Pseudomonadati</taxon>
        <taxon>Pseudomonadota</taxon>
        <taxon>Betaproteobacteria</taxon>
        <taxon>Burkholderiales</taxon>
        <taxon>Burkholderiaceae</taxon>
        <taxon>Trinickia</taxon>
    </lineage>
</organism>
<comment type="caution">
    <text evidence="4">The sequence shown here is derived from an EMBL/GenBank/DDBJ whole genome shotgun (WGS) entry which is preliminary data.</text>
</comment>
<dbReference type="Pfam" id="PF17152">
    <property type="entry name" value="CHASE8"/>
    <property type="match status" value="1"/>
</dbReference>
<dbReference type="Gene3D" id="3.30.70.270">
    <property type="match status" value="1"/>
</dbReference>
<dbReference type="EMBL" id="PYUC01000005">
    <property type="protein sequence ID" value="PTB20392.1"/>
    <property type="molecule type" value="Genomic_DNA"/>
</dbReference>
<proteinExistence type="predicted"/>
<reference evidence="4 5" key="1">
    <citation type="submission" date="2018-03" db="EMBL/GenBank/DDBJ databases">
        <title>Whole genome analyses suggest that Burkholderia sensu lato contains two further novel genera in the rhizoxinica-symbiotica group Mycetohabitans gen. nov., and Trinickia gen. nov.: implications for the evolution of diazotrophy and nodulation in the Burkholderiaceae.</title>
        <authorList>
            <person name="Estrada De Los Santos P."/>
            <person name="Palmer M."/>
            <person name="Chavez-Ramirez B."/>
            <person name="Steenkamp E.T."/>
            <person name="Hirsch A.M."/>
            <person name="Manyaka P."/>
            <person name="Maluk M."/>
            <person name="Lafos M."/>
            <person name="Crook M."/>
            <person name="Gross E."/>
            <person name="Simon M.F."/>
            <person name="Bueno Dos Reis Junior F."/>
            <person name="Poole P.S."/>
            <person name="Venter S.N."/>
            <person name="James E.K."/>
        </authorList>
    </citation>
    <scope>NUCLEOTIDE SEQUENCE [LARGE SCALE GENOMIC DNA]</scope>
    <source>
        <strain evidence="4 5">JPY-366</strain>
    </source>
</reference>
<keyword evidence="1" id="KW-0812">Transmembrane</keyword>
<dbReference type="InterPro" id="IPR035919">
    <property type="entry name" value="EAL_sf"/>
</dbReference>
<dbReference type="InterPro" id="IPR052155">
    <property type="entry name" value="Biofilm_reg_signaling"/>
</dbReference>
<evidence type="ECO:0000256" key="1">
    <source>
        <dbReference type="SAM" id="Phobius"/>
    </source>
</evidence>
<dbReference type="NCBIfam" id="TIGR00254">
    <property type="entry name" value="GGDEF"/>
    <property type="match status" value="1"/>
</dbReference>
<keyword evidence="1" id="KW-1133">Transmembrane helix</keyword>
<dbReference type="SUPFAM" id="SSF55073">
    <property type="entry name" value="Nucleotide cyclase"/>
    <property type="match status" value="1"/>
</dbReference>
<dbReference type="InterPro" id="IPR033417">
    <property type="entry name" value="CHASE8"/>
</dbReference>
<dbReference type="Pfam" id="PF00563">
    <property type="entry name" value="EAL"/>
    <property type="match status" value="1"/>
</dbReference>
<dbReference type="AlphaFoldDB" id="A0A2T3XVA1"/>
<protein>
    <submittedName>
        <fullName evidence="4">GGDEF-domain containing protein</fullName>
    </submittedName>
</protein>
<dbReference type="PANTHER" id="PTHR44757">
    <property type="entry name" value="DIGUANYLATE CYCLASE DGCP"/>
    <property type="match status" value="1"/>
</dbReference>
<dbReference type="InterPro" id="IPR029787">
    <property type="entry name" value="Nucleotide_cyclase"/>
</dbReference>
<dbReference type="Gene3D" id="3.20.20.450">
    <property type="entry name" value="EAL domain"/>
    <property type="match status" value="1"/>
</dbReference>
<feature type="transmembrane region" description="Helical" evidence="1">
    <location>
        <begin position="161"/>
        <end position="182"/>
    </location>
</feature>
<accession>A0A2T3XVA1</accession>
<dbReference type="CDD" id="cd01948">
    <property type="entry name" value="EAL"/>
    <property type="match status" value="1"/>
</dbReference>
<evidence type="ECO:0000259" key="3">
    <source>
        <dbReference type="PROSITE" id="PS50887"/>
    </source>
</evidence>
<dbReference type="CDD" id="cd01949">
    <property type="entry name" value="GGDEF"/>
    <property type="match status" value="1"/>
</dbReference>
<evidence type="ECO:0000313" key="4">
    <source>
        <dbReference type="EMBL" id="PTB20392.1"/>
    </source>
</evidence>
<gene>
    <name evidence="4" type="ORF">C9I57_10925</name>
</gene>
<dbReference type="SMART" id="SM00052">
    <property type="entry name" value="EAL"/>
    <property type="match status" value="1"/>
</dbReference>
<dbReference type="Proteomes" id="UP000240638">
    <property type="component" value="Unassembled WGS sequence"/>
</dbReference>